<proteinExistence type="predicted"/>
<feature type="region of interest" description="Disordered" evidence="1">
    <location>
        <begin position="99"/>
        <end position="146"/>
    </location>
</feature>
<keyword evidence="3" id="KW-1185">Reference proteome</keyword>
<evidence type="ECO:0000256" key="1">
    <source>
        <dbReference type="SAM" id="MobiDB-lite"/>
    </source>
</evidence>
<gene>
    <name evidence="2" type="ORF">AMSG_08263</name>
</gene>
<evidence type="ECO:0000313" key="2">
    <source>
        <dbReference type="EMBL" id="KNC52010.1"/>
    </source>
</evidence>
<reference evidence="2 3" key="1">
    <citation type="submission" date="2010-05" db="EMBL/GenBank/DDBJ databases">
        <title>The Genome Sequence of Thecamonas trahens ATCC 50062.</title>
        <authorList>
            <consortium name="The Broad Institute Genome Sequencing Platform"/>
            <person name="Russ C."/>
            <person name="Cuomo C."/>
            <person name="Shea T."/>
            <person name="Young S.K."/>
            <person name="Zeng Q."/>
            <person name="Koehrsen M."/>
            <person name="Haas B."/>
            <person name="Borodovsky M."/>
            <person name="Guigo R."/>
            <person name="Alvarado L."/>
            <person name="Berlin A."/>
            <person name="Bochicchio J."/>
            <person name="Borenstein D."/>
            <person name="Chapman S."/>
            <person name="Chen Z."/>
            <person name="Freedman E."/>
            <person name="Gellesch M."/>
            <person name="Goldberg J."/>
            <person name="Griggs A."/>
            <person name="Gujja S."/>
            <person name="Heilman E."/>
            <person name="Heiman D."/>
            <person name="Hepburn T."/>
            <person name="Howarth C."/>
            <person name="Jen D."/>
            <person name="Larson L."/>
            <person name="Mehta T."/>
            <person name="Park D."/>
            <person name="Pearson M."/>
            <person name="Roberts A."/>
            <person name="Saif S."/>
            <person name="Shenoy N."/>
            <person name="Sisk P."/>
            <person name="Stolte C."/>
            <person name="Sykes S."/>
            <person name="Thomson T."/>
            <person name="Walk T."/>
            <person name="White J."/>
            <person name="Yandava C."/>
            <person name="Burger G."/>
            <person name="Gray M.W."/>
            <person name="Holland P.W.H."/>
            <person name="King N."/>
            <person name="Lang F.B.F."/>
            <person name="Roger A.J."/>
            <person name="Ruiz-Trillo I."/>
            <person name="Lander E."/>
            <person name="Nusbaum C."/>
        </authorList>
    </citation>
    <scope>NUCLEOTIDE SEQUENCE [LARGE SCALE GENOMIC DNA]</scope>
    <source>
        <strain evidence="2 3">ATCC 50062</strain>
    </source>
</reference>
<accession>A0A0L0DID9</accession>
<name>A0A0L0DID9_THETB</name>
<sequence>MSTGSEDLLPSRRIAQSFTPMSTLAWKVDPVGDAGVDVDLSTVGIDMSTRTVEVLRTVADEVLLTRQHLEGAGSGKLRENRAATKNNFRAREKARYTFANRGLPMPGYTGHRPQGKEPAARDPHLPDILHAVPGYAGHKPGTSGLL</sequence>
<protein>
    <submittedName>
        <fullName evidence="2">Uncharacterized protein</fullName>
    </submittedName>
</protein>
<dbReference type="RefSeq" id="XP_013755593.1">
    <property type="nucleotide sequence ID" value="XM_013900139.1"/>
</dbReference>
<feature type="compositionally biased region" description="Basic and acidic residues" evidence="1">
    <location>
        <begin position="114"/>
        <end position="127"/>
    </location>
</feature>
<dbReference type="EMBL" id="GL349471">
    <property type="protein sequence ID" value="KNC52010.1"/>
    <property type="molecule type" value="Genomic_DNA"/>
</dbReference>
<dbReference type="AlphaFoldDB" id="A0A0L0DID9"/>
<dbReference type="GeneID" id="25566991"/>
<dbReference type="Proteomes" id="UP000054408">
    <property type="component" value="Unassembled WGS sequence"/>
</dbReference>
<evidence type="ECO:0000313" key="3">
    <source>
        <dbReference type="Proteomes" id="UP000054408"/>
    </source>
</evidence>
<organism evidence="2 3">
    <name type="scientific">Thecamonas trahens ATCC 50062</name>
    <dbReference type="NCBI Taxonomy" id="461836"/>
    <lineage>
        <taxon>Eukaryota</taxon>
        <taxon>Apusozoa</taxon>
        <taxon>Apusomonadida</taxon>
        <taxon>Apusomonadidae</taxon>
        <taxon>Thecamonas</taxon>
    </lineage>
</organism>